<dbReference type="InterPro" id="IPR020846">
    <property type="entry name" value="MFS_dom"/>
</dbReference>
<evidence type="ECO:0000256" key="1">
    <source>
        <dbReference type="ARBA" id="ARBA00004141"/>
    </source>
</evidence>
<proteinExistence type="predicted"/>
<keyword evidence="10" id="KW-1185">Reference proteome</keyword>
<accession>A0A175WEF8</accession>
<evidence type="ECO:0000256" key="6">
    <source>
        <dbReference type="SAM" id="MobiDB-lite"/>
    </source>
</evidence>
<dbReference type="PANTHER" id="PTHR23502:SF51">
    <property type="entry name" value="QUINIDINE RESISTANCE PROTEIN 1-RELATED"/>
    <property type="match status" value="1"/>
</dbReference>
<dbReference type="InterPro" id="IPR005829">
    <property type="entry name" value="Sugar_transporter_CS"/>
</dbReference>
<dbReference type="STRING" id="100816.A0A175WEF8"/>
<organism evidence="9 10">
    <name type="scientific">Madurella mycetomatis</name>
    <dbReference type="NCBI Taxonomy" id="100816"/>
    <lineage>
        <taxon>Eukaryota</taxon>
        <taxon>Fungi</taxon>
        <taxon>Dikarya</taxon>
        <taxon>Ascomycota</taxon>
        <taxon>Pezizomycotina</taxon>
        <taxon>Sordariomycetes</taxon>
        <taxon>Sordariomycetidae</taxon>
        <taxon>Sordariales</taxon>
        <taxon>Sordariales incertae sedis</taxon>
        <taxon>Madurella</taxon>
    </lineage>
</organism>
<reference evidence="9 10" key="1">
    <citation type="journal article" date="2016" name="Genome Announc.">
        <title>Genome Sequence of Madurella mycetomatis mm55, Isolated from a Human Mycetoma Case in Sudan.</title>
        <authorList>
            <person name="Smit S."/>
            <person name="Derks M.F."/>
            <person name="Bervoets S."/>
            <person name="Fahal A."/>
            <person name="van Leeuwen W."/>
            <person name="van Belkum A."/>
            <person name="van de Sande W.W."/>
        </authorList>
    </citation>
    <scope>NUCLEOTIDE SEQUENCE [LARGE SCALE GENOMIC DNA]</scope>
    <source>
        <strain evidence="10">mm55</strain>
    </source>
</reference>
<dbReference type="Gene3D" id="1.20.1250.20">
    <property type="entry name" value="MFS general substrate transporter like domains"/>
    <property type="match status" value="1"/>
</dbReference>
<evidence type="ECO:0000256" key="2">
    <source>
        <dbReference type="ARBA" id="ARBA00022448"/>
    </source>
</evidence>
<dbReference type="GO" id="GO:0022857">
    <property type="term" value="F:transmembrane transporter activity"/>
    <property type="evidence" value="ECO:0007669"/>
    <property type="project" value="InterPro"/>
</dbReference>
<feature type="transmembrane region" description="Helical" evidence="7">
    <location>
        <begin position="143"/>
        <end position="164"/>
    </location>
</feature>
<feature type="transmembrane region" description="Helical" evidence="7">
    <location>
        <begin position="408"/>
        <end position="427"/>
    </location>
</feature>
<keyword evidence="5 7" id="KW-0472">Membrane</keyword>
<feature type="transmembrane region" description="Helical" evidence="7">
    <location>
        <begin position="229"/>
        <end position="249"/>
    </location>
</feature>
<dbReference type="Pfam" id="PF07690">
    <property type="entry name" value="MFS_1"/>
    <property type="match status" value="1"/>
</dbReference>
<keyword evidence="3 7" id="KW-0812">Transmembrane</keyword>
<protein>
    <submittedName>
        <fullName evidence="9">Transporter AQR1</fullName>
    </submittedName>
</protein>
<feature type="transmembrane region" description="Helical" evidence="7">
    <location>
        <begin position="176"/>
        <end position="194"/>
    </location>
</feature>
<dbReference type="InterPro" id="IPR036259">
    <property type="entry name" value="MFS_trans_sf"/>
</dbReference>
<dbReference type="Proteomes" id="UP000078237">
    <property type="component" value="Unassembled WGS sequence"/>
</dbReference>
<keyword evidence="4 7" id="KW-1133">Transmembrane helix</keyword>
<feature type="transmembrane region" description="Helical" evidence="7">
    <location>
        <begin position="316"/>
        <end position="336"/>
    </location>
</feature>
<dbReference type="OrthoDB" id="440553at2759"/>
<evidence type="ECO:0000256" key="7">
    <source>
        <dbReference type="SAM" id="Phobius"/>
    </source>
</evidence>
<dbReference type="PRINTS" id="PR01035">
    <property type="entry name" value="TCRTETA"/>
</dbReference>
<feature type="domain" description="Major facilitator superfamily (MFS) profile" evidence="8">
    <location>
        <begin position="77"/>
        <end position="526"/>
    </location>
</feature>
<evidence type="ECO:0000313" key="9">
    <source>
        <dbReference type="EMBL" id="KXX82026.1"/>
    </source>
</evidence>
<dbReference type="InterPro" id="IPR011701">
    <property type="entry name" value="MFS"/>
</dbReference>
<evidence type="ECO:0000259" key="8">
    <source>
        <dbReference type="PROSITE" id="PS50850"/>
    </source>
</evidence>
<dbReference type="PANTHER" id="PTHR23502">
    <property type="entry name" value="MAJOR FACILITATOR SUPERFAMILY"/>
    <property type="match status" value="1"/>
</dbReference>
<dbReference type="InterPro" id="IPR001958">
    <property type="entry name" value="Tet-R_TetA/multi-R_MdtG-like"/>
</dbReference>
<keyword evidence="2" id="KW-0813">Transport</keyword>
<feature type="transmembrane region" description="Helical" evidence="7">
    <location>
        <begin position="475"/>
        <end position="496"/>
    </location>
</feature>
<dbReference type="AlphaFoldDB" id="A0A175WEF8"/>
<feature type="transmembrane region" description="Helical" evidence="7">
    <location>
        <begin position="108"/>
        <end position="131"/>
    </location>
</feature>
<dbReference type="EMBL" id="LCTW02000022">
    <property type="protein sequence ID" value="KXX82026.1"/>
    <property type="molecule type" value="Genomic_DNA"/>
</dbReference>
<comment type="caution">
    <text evidence="9">The sequence shown here is derived from an EMBL/GenBank/DDBJ whole genome shotgun (WGS) entry which is preliminary data.</text>
</comment>
<feature type="transmembrane region" description="Helical" evidence="7">
    <location>
        <begin position="439"/>
        <end position="463"/>
    </location>
</feature>
<name>A0A175WEF8_9PEZI</name>
<comment type="subcellular location">
    <subcellularLocation>
        <location evidence="1">Membrane</location>
        <topology evidence="1">Multi-pass membrane protein</topology>
    </subcellularLocation>
</comment>
<dbReference type="PROSITE" id="PS00216">
    <property type="entry name" value="SUGAR_TRANSPORT_1"/>
    <property type="match status" value="1"/>
</dbReference>
<evidence type="ECO:0000256" key="3">
    <source>
        <dbReference type="ARBA" id="ARBA00022692"/>
    </source>
</evidence>
<dbReference type="VEuPathDB" id="FungiDB:MMYC01_200905"/>
<dbReference type="GO" id="GO:0042908">
    <property type="term" value="P:xenobiotic transport"/>
    <property type="evidence" value="ECO:0007669"/>
    <property type="project" value="UniProtKB-ARBA"/>
</dbReference>
<dbReference type="SUPFAM" id="SSF103473">
    <property type="entry name" value="MFS general substrate transporter"/>
    <property type="match status" value="1"/>
</dbReference>
<feature type="compositionally biased region" description="Basic and acidic residues" evidence="6">
    <location>
        <begin position="7"/>
        <end position="21"/>
    </location>
</feature>
<gene>
    <name evidence="9" type="ORF">MMYC01_200905</name>
</gene>
<evidence type="ECO:0000256" key="5">
    <source>
        <dbReference type="ARBA" id="ARBA00023136"/>
    </source>
</evidence>
<sequence length="550" mass="59552">MDLPESVLRETRHASSAELTEKPTPAVPADEDDSESIVPSARNGPPDDTTSPNLEPPGDPSSDPAYTVFSKPVKRWIIAMAALAGLVSPMTATIYYPALNPLAAELGVSIGLINLTLTTYMVFQAIAPTLVGDLADMAGRRPAFIIAFAIYTLANLGLALQGNYAALLVLRMVQSAGSSGTLSLCFAVVADVAVSSERGTYMGTISAAINTGPTLGPVLGGILAEYLGWRAIFWFSLIYAAVWLIPYTLAVPETCRNVVGNGSVPARGWNMTAIDFLRLRRQRQHQQAATPSDGPKHQLRFPNPFNALRVVLEKDLALLLFYGTLLYLVFILITATLSTELAEIYRFNDLQIGLCYLPYGIGCCLAAVLQGYVLDRNYRRIARKIGFTIDYKRGDDLRDFPIEKARIVPVYPILCVGVAAVFCYGWVLQAGANLAGPLVLLFVIGLCITGSFAMLHTLVVDLYPEAPATAVAANNLVRCIFGAGGTAVIDSMLRAMGRGWTYTFWGLVLVVCSPALWVLTVWGPKWREERRVRKLKAEGNEVVRGAAEGN</sequence>
<dbReference type="FunFam" id="1.20.1720.10:FF:000009">
    <property type="entry name" value="MFS multidrug transporter"/>
    <property type="match status" value="1"/>
</dbReference>
<feature type="transmembrane region" description="Helical" evidence="7">
    <location>
        <begin position="76"/>
        <end position="96"/>
    </location>
</feature>
<dbReference type="GO" id="GO:0140115">
    <property type="term" value="P:export across plasma membrane"/>
    <property type="evidence" value="ECO:0007669"/>
    <property type="project" value="UniProtKB-ARBA"/>
</dbReference>
<feature type="transmembrane region" description="Helical" evidence="7">
    <location>
        <begin position="502"/>
        <end position="523"/>
    </location>
</feature>
<feature type="transmembrane region" description="Helical" evidence="7">
    <location>
        <begin position="356"/>
        <end position="374"/>
    </location>
</feature>
<feature type="region of interest" description="Disordered" evidence="6">
    <location>
        <begin position="1"/>
        <end position="65"/>
    </location>
</feature>
<evidence type="ECO:0000313" key="10">
    <source>
        <dbReference type="Proteomes" id="UP000078237"/>
    </source>
</evidence>
<evidence type="ECO:0000256" key="4">
    <source>
        <dbReference type="ARBA" id="ARBA00022989"/>
    </source>
</evidence>
<dbReference type="GO" id="GO:0005886">
    <property type="term" value="C:plasma membrane"/>
    <property type="evidence" value="ECO:0007669"/>
    <property type="project" value="TreeGrafter"/>
</dbReference>
<dbReference type="PROSITE" id="PS50850">
    <property type="entry name" value="MFS"/>
    <property type="match status" value="1"/>
</dbReference>